<dbReference type="Pfam" id="PF20094">
    <property type="entry name" value="GWxTD_dom"/>
    <property type="match status" value="1"/>
</dbReference>
<dbReference type="NCBIfam" id="TIGR04514">
    <property type="entry name" value="GWxTD_dom"/>
    <property type="match status" value="1"/>
</dbReference>
<dbReference type="InterPro" id="IPR030959">
    <property type="entry name" value="GWxTD_dom"/>
</dbReference>
<proteinExistence type="predicted"/>
<evidence type="ECO:0000313" key="2">
    <source>
        <dbReference type="EMBL" id="HCT58918.1"/>
    </source>
</evidence>
<comment type="caution">
    <text evidence="2">The sequence shown here is derived from an EMBL/GenBank/DDBJ whole genome shotgun (WGS) entry which is preliminary data.</text>
</comment>
<organism evidence="2 3">
    <name type="scientific">Gemmatimonas aurantiaca</name>
    <dbReference type="NCBI Taxonomy" id="173480"/>
    <lineage>
        <taxon>Bacteria</taxon>
        <taxon>Pseudomonadati</taxon>
        <taxon>Gemmatimonadota</taxon>
        <taxon>Gemmatimonadia</taxon>
        <taxon>Gemmatimonadales</taxon>
        <taxon>Gemmatimonadaceae</taxon>
        <taxon>Gemmatimonas</taxon>
    </lineage>
</organism>
<evidence type="ECO:0000259" key="1">
    <source>
        <dbReference type="Pfam" id="PF20094"/>
    </source>
</evidence>
<accession>A0A3D4VE59</accession>
<reference evidence="2 3" key="1">
    <citation type="journal article" date="2018" name="Nat. Biotechnol.">
        <title>A standardized bacterial taxonomy based on genome phylogeny substantially revises the tree of life.</title>
        <authorList>
            <person name="Parks D.H."/>
            <person name="Chuvochina M."/>
            <person name="Waite D.W."/>
            <person name="Rinke C."/>
            <person name="Skarshewski A."/>
            <person name="Chaumeil P.A."/>
            <person name="Hugenholtz P."/>
        </authorList>
    </citation>
    <scope>NUCLEOTIDE SEQUENCE [LARGE SCALE GENOMIC DNA]</scope>
    <source>
        <strain evidence="2">UBA8844</strain>
    </source>
</reference>
<protein>
    <recommendedName>
        <fullName evidence="1">GWxTD domain-containing protein</fullName>
    </recommendedName>
</protein>
<sequence length="496" mass="53890">MMIPVRNMCSVLAHSTSRRSVRRSVTARVTTSAMALALLVVNACAKPRPTGDPGGAAPVGAAAPGGAPGLPGAAGAPATTGDMQRLYRNMGLVAGAATLPFVASVSFLPSPTPDSTLVLLSLSLPSRALGFGREGERYVAGYVARVELRRGPTVVRTIEANETVRVPTFRETARTDESIIWQQFIRVAPGRYSMSVAIRDEGGLRNAAEDVTLDVPPMRIGALASPVAVYEAIPRQSADSLPRLLARPRSTVIFGQDSVLPIYIDAVGANAPARVDVRVVGEGDLVSWTNSIELQPRGNARSTTITIPVTRMSVGLNTVQMAIPGTPDTVRTRVLVTLGDDLPIANFEEMLSYLRYFTTADRLKPLRDAAPLQRAEVWATFLRETDPVPATAEHEGLRDYFGRIRTANTRFRDDAQVGWQSDRGIAFVALGDPDNIVDTGLIDPNARVRQQIWEYRELRVQLLFVDQTGFGRWRLGAQSRADLDNAIRRKMAQREQ</sequence>
<dbReference type="Proteomes" id="UP000264071">
    <property type="component" value="Unassembled WGS sequence"/>
</dbReference>
<feature type="domain" description="GWxTD" evidence="1">
    <location>
        <begin position="344"/>
        <end position="439"/>
    </location>
</feature>
<gene>
    <name evidence="2" type="ORF">DGD08_17085</name>
</gene>
<dbReference type="AlphaFoldDB" id="A0A3D4VE59"/>
<dbReference type="EMBL" id="DPIY01000012">
    <property type="protein sequence ID" value="HCT58918.1"/>
    <property type="molecule type" value="Genomic_DNA"/>
</dbReference>
<name>A0A3D4VE59_9BACT</name>
<evidence type="ECO:0000313" key="3">
    <source>
        <dbReference type="Proteomes" id="UP000264071"/>
    </source>
</evidence>